<dbReference type="SUPFAM" id="SSF46785">
    <property type="entry name" value="Winged helix' DNA-binding domain"/>
    <property type="match status" value="1"/>
</dbReference>
<evidence type="ECO:0000313" key="8">
    <source>
        <dbReference type="EMBL" id="CDX32806.1"/>
    </source>
</evidence>
<evidence type="ECO:0000256" key="6">
    <source>
        <dbReference type="ARBA" id="ARBA00043141"/>
    </source>
</evidence>
<dbReference type="InterPro" id="IPR000847">
    <property type="entry name" value="LysR_HTH_N"/>
</dbReference>
<dbReference type="PANTHER" id="PTHR30126">
    <property type="entry name" value="HTH-TYPE TRANSCRIPTIONAL REGULATOR"/>
    <property type="match status" value="1"/>
</dbReference>
<dbReference type="GeneID" id="31889572"/>
<proteinExistence type="inferred from homology"/>
<dbReference type="InterPro" id="IPR036390">
    <property type="entry name" value="WH_DNA-bd_sf"/>
</dbReference>
<dbReference type="Gene3D" id="1.10.10.10">
    <property type="entry name" value="Winged helix-like DNA-binding domain superfamily/Winged helix DNA-binding domain"/>
    <property type="match status" value="1"/>
</dbReference>
<accession>A0A090ETZ9</accession>
<dbReference type="AlphaFoldDB" id="A0A090ETZ9"/>
<evidence type="ECO:0000313" key="9">
    <source>
        <dbReference type="Proteomes" id="UP000046373"/>
    </source>
</evidence>
<keyword evidence="4" id="KW-0804">Transcription</keyword>
<protein>
    <recommendedName>
        <fullName evidence="5">HTH-type transcriptional regulator CbbR</fullName>
    </recommendedName>
    <alternativeName>
        <fullName evidence="6">RuBisCO operon transcriptional regulator</fullName>
    </alternativeName>
</protein>
<evidence type="ECO:0000256" key="3">
    <source>
        <dbReference type="ARBA" id="ARBA00023125"/>
    </source>
</evidence>
<evidence type="ECO:0000256" key="4">
    <source>
        <dbReference type="ARBA" id="ARBA00023163"/>
    </source>
</evidence>
<dbReference type="Pfam" id="PF00126">
    <property type="entry name" value="HTH_1"/>
    <property type="match status" value="1"/>
</dbReference>
<dbReference type="SUPFAM" id="SSF53850">
    <property type="entry name" value="Periplasmic binding protein-like II"/>
    <property type="match status" value="1"/>
</dbReference>
<dbReference type="PANTHER" id="PTHR30126:SF5">
    <property type="entry name" value="HTH-TYPE TRANSCRIPTIONAL ACTIVATOR CMPR"/>
    <property type="match status" value="1"/>
</dbReference>
<gene>
    <name evidence="8" type="primary">cbbR</name>
    <name evidence="8" type="ORF">MPLDJ20_150287</name>
</gene>
<keyword evidence="2" id="KW-0805">Transcription regulation</keyword>
<evidence type="ECO:0000256" key="1">
    <source>
        <dbReference type="ARBA" id="ARBA00009437"/>
    </source>
</evidence>
<dbReference type="InterPro" id="IPR036388">
    <property type="entry name" value="WH-like_DNA-bd_sf"/>
</dbReference>
<dbReference type="PROSITE" id="PS50931">
    <property type="entry name" value="HTH_LYSR"/>
    <property type="match status" value="1"/>
</dbReference>
<name>A0A090ETZ9_MESPL</name>
<dbReference type="GO" id="GO:0000976">
    <property type="term" value="F:transcription cis-regulatory region binding"/>
    <property type="evidence" value="ECO:0007669"/>
    <property type="project" value="TreeGrafter"/>
</dbReference>
<comment type="similarity">
    <text evidence="1">Belongs to the LysR transcriptional regulatory family.</text>
</comment>
<sequence length="329" mass="36216">MRNLTLRQFKTVQAIVSHGKIVSAAKVLGLSPPAVTIQLRQVEEEFQLALFDRTSDGMRPTAAGLAFVEAAQAIEERLRMLEDEMDAIKGVRTGSLRLGVVSTAKYFAPRLMAGFMKEHPDIDMRLAIGNRAETIDRLKNHDIDIALMGRPPKEVSVRASVFGDHPLVIIAPPEHPLVSARDISKERIAEEHFLIREPGSGTRISLEIFLSDVPGRIDDLGVEMGSNETIKQAVMAGLGIAFISAHTIAAETEAGRLVILDVAGMPIRRQWFSVMRTDHVISPAMATFNDFLMRKGATYLPLFGKLYPHAEADEAAPARQARTPARRPK</sequence>
<evidence type="ECO:0000256" key="2">
    <source>
        <dbReference type="ARBA" id="ARBA00023015"/>
    </source>
</evidence>
<organism evidence="8 9">
    <name type="scientific">Mesorhizobium plurifarium</name>
    <dbReference type="NCBI Taxonomy" id="69974"/>
    <lineage>
        <taxon>Bacteria</taxon>
        <taxon>Pseudomonadati</taxon>
        <taxon>Pseudomonadota</taxon>
        <taxon>Alphaproteobacteria</taxon>
        <taxon>Hyphomicrobiales</taxon>
        <taxon>Phyllobacteriaceae</taxon>
        <taxon>Mesorhizobium</taxon>
    </lineage>
</organism>
<evidence type="ECO:0000256" key="5">
    <source>
        <dbReference type="ARBA" id="ARBA00039279"/>
    </source>
</evidence>
<dbReference type="Gene3D" id="3.40.190.10">
    <property type="entry name" value="Periplasmic binding protein-like II"/>
    <property type="match status" value="2"/>
</dbReference>
<dbReference type="Proteomes" id="UP000046373">
    <property type="component" value="Unassembled WGS sequence"/>
</dbReference>
<dbReference type="GO" id="GO:0003700">
    <property type="term" value="F:DNA-binding transcription factor activity"/>
    <property type="evidence" value="ECO:0007669"/>
    <property type="project" value="InterPro"/>
</dbReference>
<keyword evidence="3" id="KW-0238">DNA-binding</keyword>
<dbReference type="CDD" id="cd08419">
    <property type="entry name" value="PBP2_CbbR_RubisCO_like"/>
    <property type="match status" value="1"/>
</dbReference>
<dbReference type="Pfam" id="PF03466">
    <property type="entry name" value="LysR_substrate"/>
    <property type="match status" value="1"/>
</dbReference>
<feature type="domain" description="HTH lysR-type" evidence="7">
    <location>
        <begin position="4"/>
        <end position="61"/>
    </location>
</feature>
<reference evidence="8 9" key="1">
    <citation type="submission" date="2014-08" db="EMBL/GenBank/DDBJ databases">
        <authorList>
            <person name="Moulin Lionel"/>
        </authorList>
    </citation>
    <scope>NUCLEOTIDE SEQUENCE [LARGE SCALE GENOMIC DNA]</scope>
</reference>
<dbReference type="EMBL" id="CCNB01000007">
    <property type="protein sequence ID" value="CDX32806.1"/>
    <property type="molecule type" value="Genomic_DNA"/>
</dbReference>
<evidence type="ECO:0000259" key="7">
    <source>
        <dbReference type="PROSITE" id="PS50931"/>
    </source>
</evidence>
<dbReference type="InterPro" id="IPR005119">
    <property type="entry name" value="LysR_subst-bd"/>
</dbReference>